<evidence type="ECO:0000313" key="2">
    <source>
        <dbReference type="EMBL" id="KAK7053654.1"/>
    </source>
</evidence>
<reference evidence="2 3" key="1">
    <citation type="journal article" date="2024" name="J Genomics">
        <title>Draft genome sequencing and assembly of Favolaschia claudopus CIRM-BRFM 2984 isolated from oak limbs.</title>
        <authorList>
            <person name="Navarro D."/>
            <person name="Drula E."/>
            <person name="Chaduli D."/>
            <person name="Cazenave R."/>
            <person name="Ahrendt S."/>
            <person name="Wang J."/>
            <person name="Lipzen A."/>
            <person name="Daum C."/>
            <person name="Barry K."/>
            <person name="Grigoriev I.V."/>
            <person name="Favel A."/>
            <person name="Rosso M.N."/>
            <person name="Martin F."/>
        </authorList>
    </citation>
    <scope>NUCLEOTIDE SEQUENCE [LARGE SCALE GENOMIC DNA]</scope>
    <source>
        <strain evidence="2 3">CIRM-BRFM 2984</strain>
    </source>
</reference>
<comment type="caution">
    <text evidence="2">The sequence shown here is derived from an EMBL/GenBank/DDBJ whole genome shotgun (WGS) entry which is preliminary data.</text>
</comment>
<evidence type="ECO:0000313" key="3">
    <source>
        <dbReference type="Proteomes" id="UP001362999"/>
    </source>
</evidence>
<dbReference type="SUPFAM" id="SSF52047">
    <property type="entry name" value="RNI-like"/>
    <property type="match status" value="1"/>
</dbReference>
<dbReference type="AlphaFoldDB" id="A0AAW0DR66"/>
<feature type="coiled-coil region" evidence="1">
    <location>
        <begin position="5"/>
        <end position="39"/>
    </location>
</feature>
<dbReference type="Gene3D" id="3.80.10.10">
    <property type="entry name" value="Ribonuclease Inhibitor"/>
    <property type="match status" value="1"/>
</dbReference>
<dbReference type="Proteomes" id="UP001362999">
    <property type="component" value="Unassembled WGS sequence"/>
</dbReference>
<dbReference type="EMBL" id="JAWWNJ010000006">
    <property type="protein sequence ID" value="KAK7053654.1"/>
    <property type="molecule type" value="Genomic_DNA"/>
</dbReference>
<name>A0AAW0DR66_9AGAR</name>
<gene>
    <name evidence="2" type="ORF">R3P38DRAFT_2851461</name>
</gene>
<accession>A0AAW0DR66</accession>
<evidence type="ECO:0000256" key="1">
    <source>
        <dbReference type="SAM" id="Coils"/>
    </source>
</evidence>
<organism evidence="2 3">
    <name type="scientific">Favolaschia claudopus</name>
    <dbReference type="NCBI Taxonomy" id="2862362"/>
    <lineage>
        <taxon>Eukaryota</taxon>
        <taxon>Fungi</taxon>
        <taxon>Dikarya</taxon>
        <taxon>Basidiomycota</taxon>
        <taxon>Agaricomycotina</taxon>
        <taxon>Agaricomycetes</taxon>
        <taxon>Agaricomycetidae</taxon>
        <taxon>Agaricales</taxon>
        <taxon>Marasmiineae</taxon>
        <taxon>Mycenaceae</taxon>
        <taxon>Favolaschia</taxon>
    </lineage>
</organism>
<keyword evidence="3" id="KW-1185">Reference proteome</keyword>
<proteinExistence type="predicted"/>
<keyword evidence="1" id="KW-0175">Coiled coil</keyword>
<sequence>MLRELAEERSRLAEVELQISELEISLVALRVKKASIQQQLDAYKYPVLSLPNEITSHIFVHFLPPYPVCSPLVGPHSPTALTHVSLATPHLWRAFSLSGTRFPSELLVPWIERTGNLPLSIRWDERMDGPASAFARWEYIRLRLTNSLLPLIDGKMPLLRHLDVATHYGISTDDQIWLDFSDTPLLRSVILDCDAIDEVTVELSKLRSLRLRHMSLYSCAKILSSIPNLVHCELDLHDGTADDEGDGIRLAHLESLRLKPALRRSTRVNFLSWFIVPNIRRLQVPEGWMGQDPLRALADFVTRSSGCKDLHCICISGQRRVSQSVYRAAFPTISKFVFYGDCESDEEGSYLESDVPSVIELM</sequence>
<protein>
    <submittedName>
        <fullName evidence="2">F-box domain-containing protein</fullName>
    </submittedName>
</protein>
<dbReference type="InterPro" id="IPR032675">
    <property type="entry name" value="LRR_dom_sf"/>
</dbReference>